<reference evidence="2" key="1">
    <citation type="submission" date="2023-03" db="EMBL/GenBank/DDBJ databases">
        <title>Massive genome expansion in bonnet fungi (Mycena s.s.) driven by repeated elements and novel gene families across ecological guilds.</title>
        <authorList>
            <consortium name="Lawrence Berkeley National Laboratory"/>
            <person name="Harder C.B."/>
            <person name="Miyauchi S."/>
            <person name="Viragh M."/>
            <person name="Kuo A."/>
            <person name="Thoen E."/>
            <person name="Andreopoulos B."/>
            <person name="Lu D."/>
            <person name="Skrede I."/>
            <person name="Drula E."/>
            <person name="Henrissat B."/>
            <person name="Morin E."/>
            <person name="Kohler A."/>
            <person name="Barry K."/>
            <person name="LaButti K."/>
            <person name="Morin E."/>
            <person name="Salamov A."/>
            <person name="Lipzen A."/>
            <person name="Mereny Z."/>
            <person name="Hegedus B."/>
            <person name="Baldrian P."/>
            <person name="Stursova M."/>
            <person name="Weitz H."/>
            <person name="Taylor A."/>
            <person name="Grigoriev I.V."/>
            <person name="Nagy L.G."/>
            <person name="Martin F."/>
            <person name="Kauserud H."/>
        </authorList>
    </citation>
    <scope>NUCLEOTIDE SEQUENCE</scope>
    <source>
        <strain evidence="2">9144</strain>
    </source>
</reference>
<dbReference type="InterPro" id="IPR011990">
    <property type="entry name" value="TPR-like_helical_dom_sf"/>
</dbReference>
<dbReference type="PANTHER" id="PTHR19959:SF119">
    <property type="entry name" value="FUNGAL LIPASE-LIKE DOMAIN-CONTAINING PROTEIN"/>
    <property type="match status" value="1"/>
</dbReference>
<protein>
    <submittedName>
        <fullName evidence="2">CHAT domain-containing protein</fullName>
    </submittedName>
</protein>
<evidence type="ECO:0000259" key="1">
    <source>
        <dbReference type="Pfam" id="PF12770"/>
    </source>
</evidence>
<dbReference type="InterPro" id="IPR024983">
    <property type="entry name" value="CHAT_dom"/>
</dbReference>
<dbReference type="Proteomes" id="UP001219525">
    <property type="component" value="Unassembled WGS sequence"/>
</dbReference>
<evidence type="ECO:0000313" key="2">
    <source>
        <dbReference type="EMBL" id="KAJ7192023.1"/>
    </source>
</evidence>
<sequence>MISNFKEAPDLDKIKFLQIRATLWGNKYEKSGQVSDLEEQLKADLYIVYLTPIGHPNRVDRLWNLSRSFMNRYDKLGDTGDLEAAILTWDERDSTPHEHDTRAVRLLEFSEFLGMLYYLQGNPEEIDIALKAGEEALNLPHGDRASKLQNLAILFRYRYERQGDVKDLDAAVKTAQEALDLTPDEHSARAGRLRNLGVSLIERYRRLGDVKDLDAAVQTDQEAVDLTPIWHSTRAGRLQHLVVSLTERYRKLGDSNDLEAIFQREYEAAMLTPRDDPNRAGRFQNVAASFTARYQKFGRVEDRDGALFMNEEALKLTPQDHTGRADRLNNLAASYISLYHDTRDLHDLECSLQLSQEAVELTPREHPNRVGHLNTLGLRFMDRYDRMGDMEDLESALQTQREAVNLTPQGHPDRAARLREMSATLWDRYEKLEDPKDLDFAVQTQREVVDLTPQGHSDRSIYLQRLSVYLEARCRMLGDLNDHPDRVGRLKTLADSFWELYNIRGKISDLDAALGTVQEAVALAPQSHSDRASLLRILGGCLRDRYQTFGDLKDNEVAIQTYVQALELTAQELPEYAVYLQGLAACLRDRYERLRNLADLEAALKMKQKAVELIPSGHPHRAQLLRSLSTSFRDRYRILRDTEDLNAAIQTGQEAVDLVPQGDYSRAAYLQTLAASLTDRYRKLGDPKDLEAALQMKKDAVDQSPPEDPVRAARLQNLAASFRDRYEKFKDPKDMETVHMLYIDSFKLFSSAPENSWAQALRWVSFAEKFQPSYCVLAYMSAFALLPDILWIGNSIPLRHAAMRRLNIQDATSAAIRTCINVSDLPAAVQLLEQGLATIFQQMLQLKTDVDVLPPEQGRTLMDLSSQLYNETASNPFKVVDYRNSLLHDIRKQPGFEYFLLPKPYNVLCHASKGGPIVILNAHPDHCDGIIILNPTSEPVHVPLLSVTLPLLKSQRDMLQKLLGHCNARTREASSSRLFGRPEHFFLSKTTHECFEEMLEWLWTCVVCPVYKVLKSHGIHDGRLWWLPTGAFTGLPLHASSPTDEFIHSYTATLGSLLDAYAKKSPTTSTAQKFAVIGVPHTDPNGSNSLKGVSQEVRKIASIVKEPIVQCLEGEQATADAVKLQIQNCSWAHLACHGSQNLNEPTKSYLRLYEGKLELGTILRMHLVNAQFVFLAACETAMGDAKLVNESFHFGGAFIAAGFRGAIGTLWSMNDEDGPIVAEVVYSHLFREGQRPQASDAAQALQIAVKELKKRKVAYERWIPFIHMGV</sequence>
<dbReference type="EMBL" id="JARJCW010000125">
    <property type="protein sequence ID" value="KAJ7192023.1"/>
    <property type="molecule type" value="Genomic_DNA"/>
</dbReference>
<proteinExistence type="predicted"/>
<dbReference type="SUPFAM" id="SSF48452">
    <property type="entry name" value="TPR-like"/>
    <property type="match status" value="1"/>
</dbReference>
<dbReference type="Gene3D" id="1.25.40.10">
    <property type="entry name" value="Tetratricopeptide repeat domain"/>
    <property type="match status" value="3"/>
</dbReference>
<feature type="domain" description="CHAT" evidence="1">
    <location>
        <begin position="997"/>
        <end position="1269"/>
    </location>
</feature>
<dbReference type="PANTHER" id="PTHR19959">
    <property type="entry name" value="KINESIN LIGHT CHAIN"/>
    <property type="match status" value="1"/>
</dbReference>
<organism evidence="2 3">
    <name type="scientific">Mycena pura</name>
    <dbReference type="NCBI Taxonomy" id="153505"/>
    <lineage>
        <taxon>Eukaryota</taxon>
        <taxon>Fungi</taxon>
        <taxon>Dikarya</taxon>
        <taxon>Basidiomycota</taxon>
        <taxon>Agaricomycotina</taxon>
        <taxon>Agaricomycetes</taxon>
        <taxon>Agaricomycetidae</taxon>
        <taxon>Agaricales</taxon>
        <taxon>Marasmiineae</taxon>
        <taxon>Mycenaceae</taxon>
        <taxon>Mycena</taxon>
    </lineage>
</organism>
<gene>
    <name evidence="2" type="ORF">GGX14DRAFT_380461</name>
</gene>
<comment type="caution">
    <text evidence="2">The sequence shown here is derived from an EMBL/GenBank/DDBJ whole genome shotgun (WGS) entry which is preliminary data.</text>
</comment>
<evidence type="ECO:0000313" key="3">
    <source>
        <dbReference type="Proteomes" id="UP001219525"/>
    </source>
</evidence>
<dbReference type="Pfam" id="PF12770">
    <property type="entry name" value="CHAT"/>
    <property type="match status" value="1"/>
</dbReference>
<dbReference type="AlphaFoldDB" id="A0AAD6XXX2"/>
<keyword evidence="3" id="KW-1185">Reference proteome</keyword>
<name>A0AAD6XXX2_9AGAR</name>
<accession>A0AAD6XXX2</accession>